<comment type="caution">
    <text evidence="1">The sequence shown here is derived from an EMBL/GenBank/DDBJ whole genome shotgun (WGS) entry which is preliminary data.</text>
</comment>
<dbReference type="RefSeq" id="WP_185026854.1">
    <property type="nucleotide sequence ID" value="NZ_JACHMQ010000001.1"/>
</dbReference>
<accession>A0A7X0KZV2</accession>
<gene>
    <name evidence="1" type="ORF">BKA00_003800</name>
</gene>
<dbReference type="EMBL" id="JACHMQ010000001">
    <property type="protein sequence ID" value="MBB6396886.1"/>
    <property type="molecule type" value="Genomic_DNA"/>
</dbReference>
<dbReference type="Proteomes" id="UP000546324">
    <property type="component" value="Unassembled WGS sequence"/>
</dbReference>
<evidence type="ECO:0000313" key="1">
    <source>
        <dbReference type="EMBL" id="MBB6396886.1"/>
    </source>
</evidence>
<organism evidence="1 2">
    <name type="scientific">Actinomadura coerulea</name>
    <dbReference type="NCBI Taxonomy" id="46159"/>
    <lineage>
        <taxon>Bacteria</taxon>
        <taxon>Bacillati</taxon>
        <taxon>Actinomycetota</taxon>
        <taxon>Actinomycetes</taxon>
        <taxon>Streptosporangiales</taxon>
        <taxon>Thermomonosporaceae</taxon>
        <taxon>Actinomadura</taxon>
    </lineage>
</organism>
<keyword evidence="2" id="KW-1185">Reference proteome</keyword>
<proteinExistence type="predicted"/>
<evidence type="ECO:0000313" key="2">
    <source>
        <dbReference type="Proteomes" id="UP000546324"/>
    </source>
</evidence>
<protein>
    <submittedName>
        <fullName evidence="1">Uncharacterized protein</fullName>
    </submittedName>
</protein>
<sequence length="47" mass="5315">MSASPNTDRPDLPGDYDPAAMVELKPEFEDGAWEWKPMRLVLLQEAP</sequence>
<dbReference type="AlphaFoldDB" id="A0A7X0KZV2"/>
<reference evidence="1 2" key="1">
    <citation type="submission" date="2020-08" db="EMBL/GenBank/DDBJ databases">
        <title>Sequencing the genomes of 1000 actinobacteria strains.</title>
        <authorList>
            <person name="Klenk H.-P."/>
        </authorList>
    </citation>
    <scope>NUCLEOTIDE SEQUENCE [LARGE SCALE GENOMIC DNA]</scope>
    <source>
        <strain evidence="1 2">DSM 43675</strain>
    </source>
</reference>
<name>A0A7X0KZV2_9ACTN</name>